<dbReference type="NCBIfam" id="TIGR01726">
    <property type="entry name" value="HEQRo_perm_3TM"/>
    <property type="match status" value="1"/>
</dbReference>
<evidence type="ECO:0000256" key="3">
    <source>
        <dbReference type="ARBA" id="ARBA00022475"/>
    </source>
</evidence>
<dbReference type="CDD" id="cd06261">
    <property type="entry name" value="TM_PBP2"/>
    <property type="match status" value="1"/>
</dbReference>
<dbReference type="InterPro" id="IPR000515">
    <property type="entry name" value="MetI-like"/>
</dbReference>
<protein>
    <submittedName>
        <fullName evidence="10">Amino acid ABC transporter permease</fullName>
    </submittedName>
</protein>
<dbReference type="Pfam" id="PF00528">
    <property type="entry name" value="BPD_transp_1"/>
    <property type="match status" value="1"/>
</dbReference>
<feature type="domain" description="ABC transmembrane type-1" evidence="9">
    <location>
        <begin position="58"/>
        <end position="253"/>
    </location>
</feature>
<keyword evidence="11" id="KW-1185">Reference proteome</keyword>
<feature type="transmembrane region" description="Helical" evidence="8">
    <location>
        <begin position="62"/>
        <end position="82"/>
    </location>
</feature>
<dbReference type="InterPro" id="IPR010065">
    <property type="entry name" value="AA_ABC_transptr_permease_3TM"/>
</dbReference>
<dbReference type="GO" id="GO:0043190">
    <property type="term" value="C:ATP-binding cassette (ABC) transporter complex"/>
    <property type="evidence" value="ECO:0007669"/>
    <property type="project" value="InterPro"/>
</dbReference>
<dbReference type="EMBL" id="VJXR01000003">
    <property type="protein sequence ID" value="TRW47303.1"/>
    <property type="molecule type" value="Genomic_DNA"/>
</dbReference>
<organism evidence="10 11">
    <name type="scientific">Georgenia yuyongxinii</name>
    <dbReference type="NCBI Taxonomy" id="2589797"/>
    <lineage>
        <taxon>Bacteria</taxon>
        <taxon>Bacillati</taxon>
        <taxon>Actinomycetota</taxon>
        <taxon>Actinomycetes</taxon>
        <taxon>Micrococcales</taxon>
        <taxon>Bogoriellaceae</taxon>
        <taxon>Georgenia</taxon>
    </lineage>
</organism>
<sequence length="263" mass="28839">MAMRKTTKRRLSRGVNYAIFAAVVVFVVVAADWERISSQFFRLDIAREQLPEIITIALKNTLLFTAISFVGGLVLAVVMALLKLSPVAPYRWFATAYIEFFRGVPALLTIFAMAYMLPIAFGIKVPGGQVGAGLVGLILVASAYMAEVIRAGIQAVPKGQSEAARSLGMSEGRTMFWVILPQGFRIIIPPMTNEFVLLLKDTSLLFIAGSTVFTKELTTFARDGLTTTANGTPLIMAAMLYLLVTIPLTRLVAWLERKMARAR</sequence>
<evidence type="ECO:0000256" key="2">
    <source>
        <dbReference type="ARBA" id="ARBA00022448"/>
    </source>
</evidence>
<feature type="transmembrane region" description="Helical" evidence="8">
    <location>
        <begin position="129"/>
        <end position="149"/>
    </location>
</feature>
<evidence type="ECO:0000256" key="8">
    <source>
        <dbReference type="RuleBase" id="RU363032"/>
    </source>
</evidence>
<reference evidence="10 11" key="1">
    <citation type="submission" date="2019-07" db="EMBL/GenBank/DDBJ databases">
        <title>Georgenia wutianyii sp. nov. and Georgenia *** sp. nov. isolated from plateau pika (Ochotona curzoniae) in the Qinghai-Tibet plateau of China.</title>
        <authorList>
            <person name="Tian Z."/>
        </authorList>
    </citation>
    <scope>NUCLEOTIDE SEQUENCE [LARGE SCALE GENOMIC DNA]</scope>
    <source>
        <strain evidence="10 11">Z446</strain>
    </source>
</reference>
<dbReference type="Proteomes" id="UP000318693">
    <property type="component" value="Unassembled WGS sequence"/>
</dbReference>
<dbReference type="AlphaFoldDB" id="A0A552WYA1"/>
<evidence type="ECO:0000313" key="11">
    <source>
        <dbReference type="Proteomes" id="UP000318693"/>
    </source>
</evidence>
<evidence type="ECO:0000256" key="7">
    <source>
        <dbReference type="ARBA" id="ARBA00023136"/>
    </source>
</evidence>
<accession>A0A552WYA1</accession>
<dbReference type="GO" id="GO:0022857">
    <property type="term" value="F:transmembrane transporter activity"/>
    <property type="evidence" value="ECO:0007669"/>
    <property type="project" value="InterPro"/>
</dbReference>
<dbReference type="InterPro" id="IPR043429">
    <property type="entry name" value="ArtM/GltK/GlnP/TcyL/YhdX-like"/>
</dbReference>
<evidence type="ECO:0000313" key="10">
    <source>
        <dbReference type="EMBL" id="TRW47303.1"/>
    </source>
</evidence>
<name>A0A552WYA1_9MICO</name>
<keyword evidence="2 8" id="KW-0813">Transport</keyword>
<keyword evidence="4 8" id="KW-0812">Transmembrane</keyword>
<evidence type="ECO:0000259" key="9">
    <source>
        <dbReference type="PROSITE" id="PS50928"/>
    </source>
</evidence>
<evidence type="ECO:0000256" key="5">
    <source>
        <dbReference type="ARBA" id="ARBA00022970"/>
    </source>
</evidence>
<feature type="transmembrane region" description="Helical" evidence="8">
    <location>
        <begin position="195"/>
        <end position="214"/>
    </location>
</feature>
<comment type="similarity">
    <text evidence="8">Belongs to the binding-protein-dependent transport system permease family.</text>
</comment>
<dbReference type="PANTHER" id="PTHR30614:SF0">
    <property type="entry name" value="L-CYSTINE TRANSPORT SYSTEM PERMEASE PROTEIN TCYL"/>
    <property type="match status" value="1"/>
</dbReference>
<dbReference type="InterPro" id="IPR035906">
    <property type="entry name" value="MetI-like_sf"/>
</dbReference>
<dbReference type="GO" id="GO:0006865">
    <property type="term" value="P:amino acid transport"/>
    <property type="evidence" value="ECO:0007669"/>
    <property type="project" value="UniProtKB-KW"/>
</dbReference>
<evidence type="ECO:0000256" key="4">
    <source>
        <dbReference type="ARBA" id="ARBA00022692"/>
    </source>
</evidence>
<feature type="transmembrane region" description="Helical" evidence="8">
    <location>
        <begin position="103"/>
        <end position="123"/>
    </location>
</feature>
<dbReference type="PROSITE" id="PS50928">
    <property type="entry name" value="ABC_TM1"/>
    <property type="match status" value="1"/>
</dbReference>
<comment type="subcellular location">
    <subcellularLocation>
        <location evidence="1 8">Cell membrane</location>
        <topology evidence="1 8">Multi-pass membrane protein</topology>
    </subcellularLocation>
</comment>
<dbReference type="SUPFAM" id="SSF161098">
    <property type="entry name" value="MetI-like"/>
    <property type="match status" value="1"/>
</dbReference>
<feature type="transmembrane region" description="Helical" evidence="8">
    <location>
        <begin position="234"/>
        <end position="255"/>
    </location>
</feature>
<evidence type="ECO:0000256" key="1">
    <source>
        <dbReference type="ARBA" id="ARBA00004651"/>
    </source>
</evidence>
<dbReference type="PANTHER" id="PTHR30614">
    <property type="entry name" value="MEMBRANE COMPONENT OF AMINO ACID ABC TRANSPORTER"/>
    <property type="match status" value="1"/>
</dbReference>
<keyword evidence="3" id="KW-1003">Cell membrane</keyword>
<keyword evidence="5" id="KW-0029">Amino-acid transport</keyword>
<keyword evidence="6 8" id="KW-1133">Transmembrane helix</keyword>
<proteinExistence type="inferred from homology"/>
<evidence type="ECO:0000256" key="6">
    <source>
        <dbReference type="ARBA" id="ARBA00022989"/>
    </source>
</evidence>
<keyword evidence="7 8" id="KW-0472">Membrane</keyword>
<comment type="caution">
    <text evidence="10">The sequence shown here is derived from an EMBL/GenBank/DDBJ whole genome shotgun (WGS) entry which is preliminary data.</text>
</comment>
<dbReference type="Gene3D" id="1.10.3720.10">
    <property type="entry name" value="MetI-like"/>
    <property type="match status" value="1"/>
</dbReference>
<gene>
    <name evidence="10" type="ORF">FJ693_02065</name>
</gene>